<keyword evidence="5" id="KW-0449">Lipoprotein</keyword>
<gene>
    <name evidence="6" type="ORF">GCM10025867_07500</name>
</gene>
<dbReference type="EMBL" id="AP027732">
    <property type="protein sequence ID" value="BDZ48509.1"/>
    <property type="molecule type" value="Genomic_DNA"/>
</dbReference>
<keyword evidence="4" id="KW-0564">Palmitate</keyword>
<keyword evidence="3" id="KW-0472">Membrane</keyword>
<dbReference type="InterPro" id="IPR025971">
    <property type="entry name" value="LppP/LprE"/>
</dbReference>
<evidence type="ECO:0000256" key="3">
    <source>
        <dbReference type="ARBA" id="ARBA00023136"/>
    </source>
</evidence>
<dbReference type="Pfam" id="PF14041">
    <property type="entry name" value="Lipoprotein_21"/>
    <property type="match status" value="1"/>
</dbReference>
<sequence length="128" mass="13507">MAAKPIRALALPSGLSDARWDAAHADYSGYEPCAALSWSVVTIEGSTPSSPYAILLFHDGEYLGTATSVPYGFSPVIARGSDDAISVTYRYAQGTDSNADPSGRATATYRWNAATGRVDMRGSTPPDQ</sequence>
<keyword evidence="1" id="KW-1003">Cell membrane</keyword>
<evidence type="ECO:0000313" key="6">
    <source>
        <dbReference type="EMBL" id="BDZ48509.1"/>
    </source>
</evidence>
<reference evidence="7" key="1">
    <citation type="journal article" date="2019" name="Int. J. Syst. Evol. Microbiol.">
        <title>The Global Catalogue of Microorganisms (GCM) 10K type strain sequencing project: providing services to taxonomists for standard genome sequencing and annotation.</title>
        <authorList>
            <consortium name="The Broad Institute Genomics Platform"/>
            <consortium name="The Broad Institute Genome Sequencing Center for Infectious Disease"/>
            <person name="Wu L."/>
            <person name="Ma J."/>
        </authorList>
    </citation>
    <scope>NUCLEOTIDE SEQUENCE [LARGE SCALE GENOMIC DNA]</scope>
    <source>
        <strain evidence="7">NBRC 108728</strain>
    </source>
</reference>
<name>A0ABN6XU10_9MICO</name>
<evidence type="ECO:0000256" key="5">
    <source>
        <dbReference type="ARBA" id="ARBA00023288"/>
    </source>
</evidence>
<keyword evidence="2" id="KW-0732">Signal</keyword>
<organism evidence="6 7">
    <name type="scientific">Frondihabitans sucicola</name>
    <dbReference type="NCBI Taxonomy" id="1268041"/>
    <lineage>
        <taxon>Bacteria</taxon>
        <taxon>Bacillati</taxon>
        <taxon>Actinomycetota</taxon>
        <taxon>Actinomycetes</taxon>
        <taxon>Micrococcales</taxon>
        <taxon>Microbacteriaceae</taxon>
        <taxon>Frondihabitans</taxon>
    </lineage>
</organism>
<keyword evidence="7" id="KW-1185">Reference proteome</keyword>
<evidence type="ECO:0000256" key="2">
    <source>
        <dbReference type="ARBA" id="ARBA00022729"/>
    </source>
</evidence>
<evidence type="ECO:0008006" key="8">
    <source>
        <dbReference type="Google" id="ProtNLM"/>
    </source>
</evidence>
<dbReference type="Proteomes" id="UP001321486">
    <property type="component" value="Chromosome"/>
</dbReference>
<accession>A0ABN6XU10</accession>
<evidence type="ECO:0000256" key="1">
    <source>
        <dbReference type="ARBA" id="ARBA00022475"/>
    </source>
</evidence>
<proteinExistence type="predicted"/>
<evidence type="ECO:0000256" key="4">
    <source>
        <dbReference type="ARBA" id="ARBA00023139"/>
    </source>
</evidence>
<evidence type="ECO:0000313" key="7">
    <source>
        <dbReference type="Proteomes" id="UP001321486"/>
    </source>
</evidence>
<protein>
    <recommendedName>
        <fullName evidence="8">LppP/LprE family lipoprotein</fullName>
    </recommendedName>
</protein>